<dbReference type="AlphaFoldDB" id="A0AAF3J259"/>
<dbReference type="InterPro" id="IPR001304">
    <property type="entry name" value="C-type_lectin-like"/>
</dbReference>
<feature type="chain" id="PRO_5042046349" description="C-type lectin domain-containing protein" evidence="5">
    <location>
        <begin position="20"/>
        <end position="230"/>
    </location>
</feature>
<dbReference type="GO" id="GO:0030246">
    <property type="term" value="F:carbohydrate binding"/>
    <property type="evidence" value="ECO:0007669"/>
    <property type="project" value="UniProtKB-KW"/>
</dbReference>
<evidence type="ECO:0000256" key="3">
    <source>
        <dbReference type="ARBA" id="ARBA00022729"/>
    </source>
</evidence>
<organism evidence="7 8">
    <name type="scientific">Mesorhabditis belari</name>
    <dbReference type="NCBI Taxonomy" id="2138241"/>
    <lineage>
        <taxon>Eukaryota</taxon>
        <taxon>Metazoa</taxon>
        <taxon>Ecdysozoa</taxon>
        <taxon>Nematoda</taxon>
        <taxon>Chromadorea</taxon>
        <taxon>Rhabditida</taxon>
        <taxon>Rhabditina</taxon>
        <taxon>Rhabditomorpha</taxon>
        <taxon>Rhabditoidea</taxon>
        <taxon>Rhabditidae</taxon>
        <taxon>Mesorhabditinae</taxon>
        <taxon>Mesorhabditis</taxon>
    </lineage>
</organism>
<dbReference type="SMART" id="SM00034">
    <property type="entry name" value="CLECT"/>
    <property type="match status" value="1"/>
</dbReference>
<dbReference type="InterPro" id="IPR016186">
    <property type="entry name" value="C-type_lectin-like/link_sf"/>
</dbReference>
<dbReference type="Pfam" id="PF00059">
    <property type="entry name" value="Lectin_C"/>
    <property type="match status" value="1"/>
</dbReference>
<evidence type="ECO:0000259" key="6">
    <source>
        <dbReference type="PROSITE" id="PS50041"/>
    </source>
</evidence>
<protein>
    <recommendedName>
        <fullName evidence="6">C-type lectin domain-containing protein</fullName>
    </recommendedName>
</protein>
<keyword evidence="3 5" id="KW-0732">Signal</keyword>
<feature type="domain" description="C-type lectin" evidence="6">
    <location>
        <begin position="31"/>
        <end position="146"/>
    </location>
</feature>
<keyword evidence="7" id="KW-1185">Reference proteome</keyword>
<feature type="signal peptide" evidence="5">
    <location>
        <begin position="1"/>
        <end position="19"/>
    </location>
</feature>
<accession>A0AAF3J259</accession>
<keyword evidence="2" id="KW-0964">Secreted</keyword>
<evidence type="ECO:0000313" key="8">
    <source>
        <dbReference type="WBParaSite" id="MBELARI_LOCUS11537"/>
    </source>
</evidence>
<sequence>MKQFYFLCSFSTLLLLIVAQNCPKGYVESVGGDACLYPVTLLENYQDCTHKCWLQHGVVAQPNNAFANKQIQQMIAQNLSNQLAYIGVIRQSGNWVYSDGTPLTYQNWAPGQPSSSSNLTNCVIMTPSTGQWKAVECKIERTTVCSILLTDLPCPEPTWNFLDSNQQCYFVSDFTTTDQSRLGMKTFSTHWLPWKIGYDESCGISKWLPVSSSLGTARFVCKADAKPRAN</sequence>
<evidence type="ECO:0000256" key="4">
    <source>
        <dbReference type="ARBA" id="ARBA00022734"/>
    </source>
</evidence>
<dbReference type="Gene3D" id="3.10.100.10">
    <property type="entry name" value="Mannose-Binding Protein A, subunit A"/>
    <property type="match status" value="1"/>
</dbReference>
<dbReference type="SUPFAM" id="SSF56436">
    <property type="entry name" value="C-type lectin-like"/>
    <property type="match status" value="1"/>
</dbReference>
<dbReference type="GO" id="GO:0008083">
    <property type="term" value="F:growth factor activity"/>
    <property type="evidence" value="ECO:0007669"/>
    <property type="project" value="TreeGrafter"/>
</dbReference>
<dbReference type="GO" id="GO:0005615">
    <property type="term" value="C:extracellular space"/>
    <property type="evidence" value="ECO:0007669"/>
    <property type="project" value="TreeGrafter"/>
</dbReference>
<evidence type="ECO:0000256" key="1">
    <source>
        <dbReference type="ARBA" id="ARBA00004613"/>
    </source>
</evidence>
<dbReference type="PANTHER" id="PTHR22799:SF1">
    <property type="entry name" value="C-TYPE LECTIN DOMAIN FAMILY 11 MEMBER A"/>
    <property type="match status" value="1"/>
</dbReference>
<proteinExistence type="predicted"/>
<evidence type="ECO:0000256" key="5">
    <source>
        <dbReference type="SAM" id="SignalP"/>
    </source>
</evidence>
<evidence type="ECO:0000313" key="7">
    <source>
        <dbReference type="Proteomes" id="UP000887575"/>
    </source>
</evidence>
<reference evidence="8" key="1">
    <citation type="submission" date="2024-02" db="UniProtKB">
        <authorList>
            <consortium name="WormBaseParasite"/>
        </authorList>
    </citation>
    <scope>IDENTIFICATION</scope>
</reference>
<dbReference type="InterPro" id="IPR016187">
    <property type="entry name" value="CTDL_fold"/>
</dbReference>
<dbReference type="WBParaSite" id="MBELARI_LOCUS11537">
    <property type="protein sequence ID" value="MBELARI_LOCUS11537"/>
    <property type="gene ID" value="MBELARI_LOCUS11537"/>
</dbReference>
<dbReference type="InterPro" id="IPR051663">
    <property type="entry name" value="CLec_Tetranectin-domain"/>
</dbReference>
<evidence type="ECO:0000256" key="2">
    <source>
        <dbReference type="ARBA" id="ARBA00022525"/>
    </source>
</evidence>
<comment type="subcellular location">
    <subcellularLocation>
        <location evidence="1">Secreted</location>
    </subcellularLocation>
</comment>
<dbReference type="Proteomes" id="UP000887575">
    <property type="component" value="Unassembled WGS sequence"/>
</dbReference>
<name>A0AAF3J259_9BILA</name>
<dbReference type="PANTHER" id="PTHR22799">
    <property type="entry name" value="TETRANECTIN-RELATED"/>
    <property type="match status" value="1"/>
</dbReference>
<keyword evidence="4" id="KW-0430">Lectin</keyword>
<dbReference type="PROSITE" id="PS50041">
    <property type="entry name" value="C_TYPE_LECTIN_2"/>
    <property type="match status" value="1"/>
</dbReference>